<proteinExistence type="predicted"/>
<name>A0A2L2SX91_9HYPO</name>
<protein>
    <submittedName>
        <fullName evidence="1">Uncharacterized protein</fullName>
    </submittedName>
</protein>
<dbReference type="EMBL" id="LN649230">
    <property type="protein sequence ID" value="CEI61438.1"/>
    <property type="molecule type" value="Genomic_DNA"/>
</dbReference>
<reference evidence="2" key="1">
    <citation type="submission" date="2014-10" db="EMBL/GenBank/DDBJ databases">
        <authorList>
            <person name="King R."/>
        </authorList>
    </citation>
    <scope>NUCLEOTIDE SEQUENCE [LARGE SCALE GENOMIC DNA]</scope>
    <source>
        <strain evidence="2">A3/5</strain>
    </source>
</reference>
<evidence type="ECO:0000313" key="1">
    <source>
        <dbReference type="EMBL" id="CEI61438.1"/>
    </source>
</evidence>
<dbReference type="AlphaFoldDB" id="A0A2L2SX91"/>
<organism evidence="1 2">
    <name type="scientific">Fusarium venenatum</name>
    <dbReference type="NCBI Taxonomy" id="56646"/>
    <lineage>
        <taxon>Eukaryota</taxon>
        <taxon>Fungi</taxon>
        <taxon>Dikarya</taxon>
        <taxon>Ascomycota</taxon>
        <taxon>Pezizomycotina</taxon>
        <taxon>Sordariomycetes</taxon>
        <taxon>Hypocreomycetidae</taxon>
        <taxon>Hypocreales</taxon>
        <taxon>Nectriaceae</taxon>
        <taxon>Fusarium</taxon>
    </lineage>
</organism>
<sequence length="96" mass="10895">MFGMRLILALPSRMGDDCRKCGSMAALGVISHALLYPVPIDFPKLISNTEHSDITWSQSMKSATNMEQPQRKVLRSIRRVSTAWIRLEIFGRVFTI</sequence>
<dbReference type="Proteomes" id="UP000245910">
    <property type="component" value="Chromosome II"/>
</dbReference>
<keyword evidence="2" id="KW-1185">Reference proteome</keyword>
<evidence type="ECO:0000313" key="2">
    <source>
        <dbReference type="Proteomes" id="UP000245910"/>
    </source>
</evidence>
<accession>A0A2L2SX91</accession>